<dbReference type="InterPro" id="IPR035069">
    <property type="entry name" value="TTHA1013/TTHA0281-like"/>
</dbReference>
<dbReference type="SUPFAM" id="SSF143100">
    <property type="entry name" value="TTHA1013/TTHA0281-like"/>
    <property type="match status" value="1"/>
</dbReference>
<name>A0A8H2K6D2_9MICO</name>
<evidence type="ECO:0008006" key="3">
    <source>
        <dbReference type="Google" id="ProtNLM"/>
    </source>
</evidence>
<reference evidence="1 2" key="1">
    <citation type="submission" date="2019-06" db="EMBL/GenBank/DDBJ databases">
        <title>Sequencing the genomes of 1000 actinobacteria strains.</title>
        <authorList>
            <person name="Klenk H.-P."/>
        </authorList>
    </citation>
    <scope>NUCLEOTIDE SEQUENCE [LARGE SCALE GENOMIC DNA]</scope>
    <source>
        <strain evidence="1 2">DSM 21947</strain>
    </source>
</reference>
<organism evidence="1 2">
    <name type="scientific">Rhodoglobus vestalii</name>
    <dbReference type="NCBI Taxonomy" id="193384"/>
    <lineage>
        <taxon>Bacteria</taxon>
        <taxon>Bacillati</taxon>
        <taxon>Actinomycetota</taxon>
        <taxon>Actinomycetes</taxon>
        <taxon>Micrococcales</taxon>
        <taxon>Microbacteriaceae</taxon>
        <taxon>Rhodoglobus</taxon>
    </lineage>
</organism>
<accession>A0A8H2K6D2</accession>
<evidence type="ECO:0000313" key="1">
    <source>
        <dbReference type="EMBL" id="TQO19754.1"/>
    </source>
</evidence>
<dbReference type="AlphaFoldDB" id="A0A8H2K6D2"/>
<sequence>MANRKTYDVTARKDGRWWFVQVPELDTVGQARSATEIEEVAREVIGLWLDAKPDSFDVALDVEIPGEARVSWERAKVLEAAARKESAEAAAYARRAVASLRAEGLTYKDAGIVLGLSPQRVQQLSKAENADALQKSA</sequence>
<comment type="caution">
    <text evidence="1">The sequence shown here is derived from an EMBL/GenBank/DDBJ whole genome shotgun (WGS) entry which is preliminary data.</text>
</comment>
<dbReference type="Proteomes" id="UP000316560">
    <property type="component" value="Unassembled WGS sequence"/>
</dbReference>
<keyword evidence="2" id="KW-1185">Reference proteome</keyword>
<dbReference type="EMBL" id="VFRA01000001">
    <property type="protein sequence ID" value="TQO19754.1"/>
    <property type="molecule type" value="Genomic_DNA"/>
</dbReference>
<dbReference type="RefSeq" id="WP_141990205.1">
    <property type="nucleotide sequence ID" value="NZ_VFRA01000001.1"/>
</dbReference>
<dbReference type="Gene3D" id="3.30.160.250">
    <property type="match status" value="1"/>
</dbReference>
<dbReference type="OrthoDB" id="5772641at2"/>
<evidence type="ECO:0000313" key="2">
    <source>
        <dbReference type="Proteomes" id="UP000316560"/>
    </source>
</evidence>
<proteinExistence type="predicted"/>
<protein>
    <recommendedName>
        <fullName evidence="3">Antitoxin HicB</fullName>
    </recommendedName>
</protein>
<gene>
    <name evidence="1" type="ORF">FB472_1330</name>
</gene>